<dbReference type="AlphaFoldDB" id="A0A915JQW1"/>
<reference evidence="2" key="1">
    <citation type="submission" date="2022-11" db="UniProtKB">
        <authorList>
            <consortium name="WormBaseParasite"/>
        </authorList>
    </citation>
    <scope>IDENTIFICATION</scope>
</reference>
<dbReference type="Proteomes" id="UP000887565">
    <property type="component" value="Unplaced"/>
</dbReference>
<dbReference type="WBParaSite" id="nRc.2.0.1.t28488-RA">
    <property type="protein sequence ID" value="nRc.2.0.1.t28488-RA"/>
    <property type="gene ID" value="nRc.2.0.1.g28488"/>
</dbReference>
<evidence type="ECO:0000313" key="2">
    <source>
        <dbReference type="WBParaSite" id="nRc.2.0.1.t28488-RA"/>
    </source>
</evidence>
<keyword evidence="1" id="KW-1185">Reference proteome</keyword>
<protein>
    <submittedName>
        <fullName evidence="2">Uncharacterized protein</fullName>
    </submittedName>
</protein>
<evidence type="ECO:0000313" key="1">
    <source>
        <dbReference type="Proteomes" id="UP000887565"/>
    </source>
</evidence>
<accession>A0A915JQW1</accession>
<organism evidence="1 2">
    <name type="scientific">Romanomermis culicivorax</name>
    <name type="common">Nematode worm</name>
    <dbReference type="NCBI Taxonomy" id="13658"/>
    <lineage>
        <taxon>Eukaryota</taxon>
        <taxon>Metazoa</taxon>
        <taxon>Ecdysozoa</taxon>
        <taxon>Nematoda</taxon>
        <taxon>Enoplea</taxon>
        <taxon>Dorylaimia</taxon>
        <taxon>Mermithida</taxon>
        <taxon>Mermithoidea</taxon>
        <taxon>Mermithidae</taxon>
        <taxon>Romanomermis</taxon>
    </lineage>
</organism>
<name>A0A915JQW1_ROMCU</name>
<proteinExistence type="predicted"/>
<sequence length="60" mass="7062">MKRNRRGHHSNKSKKILAGCSAQKMYKIWFFEYYMTCSVSENLGSKDLTIFQDSIKAVRE</sequence>